<evidence type="ECO:0000256" key="6">
    <source>
        <dbReference type="ARBA" id="ARBA00022989"/>
    </source>
</evidence>
<evidence type="ECO:0000313" key="9">
    <source>
        <dbReference type="EMBL" id="SNS76163.1"/>
    </source>
</evidence>
<evidence type="ECO:0000256" key="1">
    <source>
        <dbReference type="ARBA" id="ARBA00004651"/>
    </source>
</evidence>
<organism evidence="9 10">
    <name type="scientific">Asanoa hainanensis</name>
    <dbReference type="NCBI Taxonomy" id="560556"/>
    <lineage>
        <taxon>Bacteria</taxon>
        <taxon>Bacillati</taxon>
        <taxon>Actinomycetota</taxon>
        <taxon>Actinomycetes</taxon>
        <taxon>Micromonosporales</taxon>
        <taxon>Micromonosporaceae</taxon>
        <taxon>Asanoa</taxon>
    </lineage>
</organism>
<protein>
    <submittedName>
        <fullName evidence="9">Arsenical pump membrane protein</fullName>
    </submittedName>
</protein>
<dbReference type="GO" id="GO:0005886">
    <property type="term" value="C:plasma membrane"/>
    <property type="evidence" value="ECO:0007669"/>
    <property type="project" value="UniProtKB-SubCell"/>
</dbReference>
<proteinExistence type="inferred from homology"/>
<dbReference type="EMBL" id="FZPH01000001">
    <property type="protein sequence ID" value="SNS76163.1"/>
    <property type="molecule type" value="Genomic_DNA"/>
</dbReference>
<feature type="transmembrane region" description="Helical" evidence="8">
    <location>
        <begin position="84"/>
        <end position="107"/>
    </location>
</feature>
<feature type="transmembrane region" description="Helical" evidence="8">
    <location>
        <begin position="297"/>
        <end position="316"/>
    </location>
</feature>
<reference evidence="9 10" key="1">
    <citation type="submission" date="2017-06" db="EMBL/GenBank/DDBJ databases">
        <authorList>
            <person name="Kim H.J."/>
            <person name="Triplett B.A."/>
        </authorList>
    </citation>
    <scope>NUCLEOTIDE SEQUENCE [LARGE SCALE GENOMIC DNA]</scope>
    <source>
        <strain evidence="9 10">CGMCC 4.5593</strain>
    </source>
</reference>
<feature type="transmembrane region" description="Helical" evidence="8">
    <location>
        <begin position="196"/>
        <end position="218"/>
    </location>
</feature>
<dbReference type="PRINTS" id="PR00758">
    <property type="entry name" value="ARSENICPUMP"/>
</dbReference>
<evidence type="ECO:0000256" key="2">
    <source>
        <dbReference type="ARBA" id="ARBA00006433"/>
    </source>
</evidence>
<comment type="similarity">
    <text evidence="2">Belongs to the ArsB family.</text>
</comment>
<accession>A0A239H5T9</accession>
<dbReference type="PANTHER" id="PTHR43302:SF5">
    <property type="entry name" value="TRANSPORTER ARSB-RELATED"/>
    <property type="match status" value="1"/>
</dbReference>
<evidence type="ECO:0000256" key="5">
    <source>
        <dbReference type="ARBA" id="ARBA00022849"/>
    </source>
</evidence>
<feature type="transmembrane region" description="Helical" evidence="8">
    <location>
        <begin position="336"/>
        <end position="353"/>
    </location>
</feature>
<keyword evidence="7 8" id="KW-0472">Membrane</keyword>
<name>A0A239H5T9_9ACTN</name>
<evidence type="ECO:0000256" key="8">
    <source>
        <dbReference type="SAM" id="Phobius"/>
    </source>
</evidence>
<evidence type="ECO:0000256" key="3">
    <source>
        <dbReference type="ARBA" id="ARBA00022475"/>
    </source>
</evidence>
<keyword evidence="6 8" id="KW-1133">Transmembrane helix</keyword>
<feature type="transmembrane region" description="Helical" evidence="8">
    <location>
        <begin position="264"/>
        <end position="285"/>
    </location>
</feature>
<dbReference type="GO" id="GO:0015105">
    <property type="term" value="F:arsenite transmembrane transporter activity"/>
    <property type="evidence" value="ECO:0007669"/>
    <property type="project" value="InterPro"/>
</dbReference>
<evidence type="ECO:0000256" key="7">
    <source>
        <dbReference type="ARBA" id="ARBA00023136"/>
    </source>
</evidence>
<feature type="transmembrane region" description="Helical" evidence="8">
    <location>
        <begin position="239"/>
        <end position="258"/>
    </location>
</feature>
<feature type="transmembrane region" description="Helical" evidence="8">
    <location>
        <begin position="360"/>
        <end position="379"/>
    </location>
</feature>
<dbReference type="GO" id="GO:0046685">
    <property type="term" value="P:response to arsenic-containing substance"/>
    <property type="evidence" value="ECO:0007669"/>
    <property type="project" value="UniProtKB-KW"/>
</dbReference>
<dbReference type="AlphaFoldDB" id="A0A239H5T9"/>
<dbReference type="Proteomes" id="UP000198362">
    <property type="component" value="Unassembled WGS sequence"/>
</dbReference>
<dbReference type="InterPro" id="IPR000802">
    <property type="entry name" value="Arsenical_pump_ArsB"/>
</dbReference>
<feature type="transmembrane region" description="Helical" evidence="8">
    <location>
        <begin position="20"/>
        <end position="44"/>
    </location>
</feature>
<sequence length="442" mass="44832">MGERLSLSGAPPPGEPVAPAVPWRSVSTVWAVLLLAVVLAFAVVRPRGLPEAAAAVPAAAIAVGGGLVPWAAARDEMIMLGPTVGFLAAILALAHLADAWGVFGYAGALAARASRGSPTRLLTVVFGIAAAVTAVLSLDATVVLLTPVVFATAAAAGVRARPQVYACTHLANAGSLLLPVANLTNLLAFGATGLTFLGFAGMMALPWLAVLAVEYAVFRWFFAGDLATPARPAPVAPSPAPRFALVVLALTLAGFAAAEPMGVAPAWVAAGGAVALAVPLSVRAVGRRLRTAREIALSTNPLFCFFVFGLGVVVLALRRNGLDDLIAALTPSSADFLGLLAVAALAALLANIVNNVPATLVLVPVVAHTPGLVLAALIGVNIGPNLTYVGSLATLLWRRILHARDEPPSTSAFLRLGAVSVPACLLAAVVALWVALKLSTVL</sequence>
<dbReference type="Pfam" id="PF02040">
    <property type="entry name" value="ArsB"/>
    <property type="match status" value="1"/>
</dbReference>
<dbReference type="PANTHER" id="PTHR43302">
    <property type="entry name" value="TRANSPORTER ARSB-RELATED"/>
    <property type="match status" value="1"/>
</dbReference>
<keyword evidence="3" id="KW-1003">Cell membrane</keyword>
<gene>
    <name evidence="9" type="ORF">SAMN05421812_101688</name>
</gene>
<feature type="transmembrane region" description="Helical" evidence="8">
    <location>
        <begin position="51"/>
        <end position="72"/>
    </location>
</feature>
<keyword evidence="4 8" id="KW-0812">Transmembrane</keyword>
<keyword evidence="10" id="KW-1185">Reference proteome</keyword>
<feature type="transmembrane region" description="Helical" evidence="8">
    <location>
        <begin position="413"/>
        <end position="436"/>
    </location>
</feature>
<comment type="subcellular location">
    <subcellularLocation>
        <location evidence="1">Cell membrane</location>
        <topology evidence="1">Multi-pass membrane protein</topology>
    </subcellularLocation>
</comment>
<evidence type="ECO:0000313" key="10">
    <source>
        <dbReference type="Proteomes" id="UP000198362"/>
    </source>
</evidence>
<feature type="transmembrane region" description="Helical" evidence="8">
    <location>
        <begin position="119"/>
        <end position="136"/>
    </location>
</feature>
<evidence type="ECO:0000256" key="4">
    <source>
        <dbReference type="ARBA" id="ARBA00022692"/>
    </source>
</evidence>
<keyword evidence="5" id="KW-0059">Arsenical resistance</keyword>